<protein>
    <recommendedName>
        <fullName evidence="6">TonB-dependent receptor</fullName>
    </recommendedName>
</protein>
<proteinExistence type="predicted"/>
<evidence type="ECO:0000313" key="5">
    <source>
        <dbReference type="Proteomes" id="UP000238882"/>
    </source>
</evidence>
<dbReference type="Proteomes" id="UP000238882">
    <property type="component" value="Unassembled WGS sequence"/>
</dbReference>
<name>A0A2S7WTR2_9FLAO</name>
<evidence type="ECO:0000256" key="2">
    <source>
        <dbReference type="ARBA" id="ARBA00023136"/>
    </source>
</evidence>
<evidence type="ECO:0000256" key="1">
    <source>
        <dbReference type="ARBA" id="ARBA00004442"/>
    </source>
</evidence>
<sequence>MLVFVGVSAQNAPQKRKIDTVKTEIVEVVTKFDPKIADANKIRKNPVIKLSDRNKKKKLTYSIFSAPVASTFIPKSGVVKGVDVGVRERIYDNYIAAGFGNYTSPYFEAYLHRQTRFQSEFGLLTKYTASFDDVENTLLNSTFSNFVANLFYKQEERYFDWKVGFATEMNQYNWYGLQPNIFAPNVINTINEGQNYNYFKFSGEVDFLDSYIDDANLFISYFSDNFDSKEVLASLHTNFDIPLNVLSSSLNNLAVKTSFELLNGSFKSDYTTLNELAYSIFTIRVNPEYTNDFNSFSLKLGAKIAASFDGENSVNHFLMYPDIKITKPIIKENLNIYVGVTGGLQTNTYKDFTEDNPFVSPTLFITQTSETYNAFLGLNGKINNDISFNLSGSIKEQEDKPLFIRNNSKSNGTNNTVFKGYEYGNSFTVVYDDVKSVSILGELEYDFNKNLTLGTNIQFDNYTTNLQSEAWNLPNVQASIFGKYKTNEWYATTNIFFIGDRKDVFYNAVFPSNNNTVNNLSSFIDININGGYHLNDKFSVFLKLNNVLNNQYERFANFNVQGFQVLGGLTYKFDF</sequence>
<dbReference type="EMBL" id="MSCN01000001">
    <property type="protein sequence ID" value="PQJ80964.1"/>
    <property type="molecule type" value="Genomic_DNA"/>
</dbReference>
<dbReference type="InterPro" id="IPR036942">
    <property type="entry name" value="Beta-barrel_TonB_sf"/>
</dbReference>
<comment type="subcellular location">
    <subcellularLocation>
        <location evidence="1">Cell outer membrane</location>
    </subcellularLocation>
</comment>
<evidence type="ECO:0008006" key="6">
    <source>
        <dbReference type="Google" id="ProtNLM"/>
    </source>
</evidence>
<comment type="caution">
    <text evidence="4">The sequence shown here is derived from an EMBL/GenBank/DDBJ whole genome shotgun (WGS) entry which is preliminary data.</text>
</comment>
<dbReference type="SUPFAM" id="SSF56935">
    <property type="entry name" value="Porins"/>
    <property type="match status" value="1"/>
</dbReference>
<keyword evidence="2" id="KW-0472">Membrane</keyword>
<dbReference type="Gene3D" id="2.40.170.20">
    <property type="entry name" value="TonB-dependent receptor, beta-barrel domain"/>
    <property type="match status" value="1"/>
</dbReference>
<organism evidence="4 5">
    <name type="scientific">Polaribacter porphyrae</name>
    <dbReference type="NCBI Taxonomy" id="1137780"/>
    <lineage>
        <taxon>Bacteria</taxon>
        <taxon>Pseudomonadati</taxon>
        <taxon>Bacteroidota</taxon>
        <taxon>Flavobacteriia</taxon>
        <taxon>Flavobacteriales</taxon>
        <taxon>Flavobacteriaceae</taxon>
    </lineage>
</organism>
<reference evidence="4 5" key="1">
    <citation type="submission" date="2016-12" db="EMBL/GenBank/DDBJ databases">
        <title>Trade-off between light-utilization and light-protection in marine flavobacteria.</title>
        <authorList>
            <person name="Kumagai Y."/>
            <person name="Yoshizawa S."/>
            <person name="Kogure K."/>
            <person name="Iwasaki W."/>
        </authorList>
    </citation>
    <scope>NUCLEOTIDE SEQUENCE [LARGE SCALE GENOMIC DNA]</scope>
    <source>
        <strain evidence="4 5">NBRC 108759</strain>
    </source>
</reference>
<evidence type="ECO:0000313" key="4">
    <source>
        <dbReference type="EMBL" id="PQJ80964.1"/>
    </source>
</evidence>
<keyword evidence="5" id="KW-1185">Reference proteome</keyword>
<keyword evidence="3" id="KW-0998">Cell outer membrane</keyword>
<evidence type="ECO:0000256" key="3">
    <source>
        <dbReference type="ARBA" id="ARBA00023237"/>
    </source>
</evidence>
<dbReference type="AlphaFoldDB" id="A0A2S7WTR2"/>
<dbReference type="GO" id="GO:0009279">
    <property type="term" value="C:cell outer membrane"/>
    <property type="evidence" value="ECO:0007669"/>
    <property type="project" value="UniProtKB-SubCell"/>
</dbReference>
<accession>A0A2S7WTR2</accession>
<gene>
    <name evidence="4" type="ORF">BTO18_09015</name>
</gene>